<dbReference type="EMBL" id="LXQA011241298">
    <property type="protein sequence ID" value="MCI90324.1"/>
    <property type="molecule type" value="Genomic_DNA"/>
</dbReference>
<feature type="non-terminal residue" evidence="2">
    <location>
        <position position="66"/>
    </location>
</feature>
<keyword evidence="3" id="KW-1185">Reference proteome</keyword>
<dbReference type="AlphaFoldDB" id="A0A392VPM1"/>
<evidence type="ECO:0000313" key="2">
    <source>
        <dbReference type="EMBL" id="MCI90324.1"/>
    </source>
</evidence>
<proteinExistence type="predicted"/>
<evidence type="ECO:0000256" key="1">
    <source>
        <dbReference type="SAM" id="MobiDB-lite"/>
    </source>
</evidence>
<comment type="caution">
    <text evidence="2">The sequence shown here is derived from an EMBL/GenBank/DDBJ whole genome shotgun (WGS) entry which is preliminary data.</text>
</comment>
<organism evidence="2 3">
    <name type="scientific">Trifolium medium</name>
    <dbReference type="NCBI Taxonomy" id="97028"/>
    <lineage>
        <taxon>Eukaryota</taxon>
        <taxon>Viridiplantae</taxon>
        <taxon>Streptophyta</taxon>
        <taxon>Embryophyta</taxon>
        <taxon>Tracheophyta</taxon>
        <taxon>Spermatophyta</taxon>
        <taxon>Magnoliopsida</taxon>
        <taxon>eudicotyledons</taxon>
        <taxon>Gunneridae</taxon>
        <taxon>Pentapetalae</taxon>
        <taxon>rosids</taxon>
        <taxon>fabids</taxon>
        <taxon>Fabales</taxon>
        <taxon>Fabaceae</taxon>
        <taxon>Papilionoideae</taxon>
        <taxon>50 kb inversion clade</taxon>
        <taxon>NPAAA clade</taxon>
        <taxon>Hologalegina</taxon>
        <taxon>IRL clade</taxon>
        <taxon>Trifolieae</taxon>
        <taxon>Trifolium</taxon>
    </lineage>
</organism>
<protein>
    <submittedName>
        <fullName evidence="2">Sulfate transporter</fullName>
    </submittedName>
</protein>
<feature type="region of interest" description="Disordered" evidence="1">
    <location>
        <begin position="1"/>
        <end position="24"/>
    </location>
</feature>
<evidence type="ECO:0000313" key="3">
    <source>
        <dbReference type="Proteomes" id="UP000265520"/>
    </source>
</evidence>
<reference evidence="2 3" key="1">
    <citation type="journal article" date="2018" name="Front. Plant Sci.">
        <title>Red Clover (Trifolium pratense) and Zigzag Clover (T. medium) - A Picture of Genomic Similarities and Differences.</title>
        <authorList>
            <person name="Dluhosova J."/>
            <person name="Istvanek J."/>
            <person name="Nedelnik J."/>
            <person name="Repkova J."/>
        </authorList>
    </citation>
    <scope>NUCLEOTIDE SEQUENCE [LARGE SCALE GENOMIC DNA]</scope>
    <source>
        <strain evidence="3">cv. 10/8</strain>
        <tissue evidence="2">Leaf</tissue>
    </source>
</reference>
<accession>A0A392VPM1</accession>
<name>A0A392VPM1_9FABA</name>
<feature type="non-terminal residue" evidence="2">
    <location>
        <position position="1"/>
    </location>
</feature>
<dbReference type="Proteomes" id="UP000265520">
    <property type="component" value="Unassembled WGS sequence"/>
</dbReference>
<feature type="compositionally biased region" description="Polar residues" evidence="1">
    <location>
        <begin position="7"/>
        <end position="18"/>
    </location>
</feature>
<sequence>RRERSNSIRLSETSSQGSRAAASSLDSVNNDWKHWVVMHGNEQVAMEDVRDIGRAIGVQFKGDNVN</sequence>